<gene>
    <name evidence="1" type="ORF">WNY58_16335</name>
</gene>
<comment type="caution">
    <text evidence="1">The sequence shown here is derived from an EMBL/GenBank/DDBJ whole genome shotgun (WGS) entry which is preliminary data.</text>
</comment>
<evidence type="ECO:0008006" key="3">
    <source>
        <dbReference type="Google" id="ProtNLM"/>
    </source>
</evidence>
<sequence>MGCRADGDVGSGCGASVAVEVGVSPKTLSGFIIDLLERMIAVRPSSSKSS</sequence>
<organism evidence="1 2">
    <name type="scientific">Neptuniibacter pectenicola</name>
    <dbReference type="NCBI Taxonomy" id="1806669"/>
    <lineage>
        <taxon>Bacteria</taxon>
        <taxon>Pseudomonadati</taxon>
        <taxon>Pseudomonadota</taxon>
        <taxon>Gammaproteobacteria</taxon>
        <taxon>Oceanospirillales</taxon>
        <taxon>Oceanospirillaceae</taxon>
        <taxon>Neptuniibacter</taxon>
    </lineage>
</organism>
<dbReference type="EMBL" id="JBBMRA010000024">
    <property type="protein sequence ID" value="MEM5537954.1"/>
    <property type="molecule type" value="Genomic_DNA"/>
</dbReference>
<protein>
    <recommendedName>
        <fullName evidence="3">Transposase</fullName>
    </recommendedName>
</protein>
<accession>A0ABU9TW54</accession>
<evidence type="ECO:0000313" key="2">
    <source>
        <dbReference type="Proteomes" id="UP001449225"/>
    </source>
</evidence>
<keyword evidence="2" id="KW-1185">Reference proteome</keyword>
<reference evidence="1 2" key="1">
    <citation type="submission" date="2024-03" db="EMBL/GenBank/DDBJ databases">
        <title>Community enrichment and isolation of bacterial strains for fucoidan degradation.</title>
        <authorList>
            <person name="Sichert A."/>
        </authorList>
    </citation>
    <scope>NUCLEOTIDE SEQUENCE [LARGE SCALE GENOMIC DNA]</scope>
    <source>
        <strain evidence="1 2">AS76</strain>
    </source>
</reference>
<proteinExistence type="predicted"/>
<dbReference type="Proteomes" id="UP001449225">
    <property type="component" value="Unassembled WGS sequence"/>
</dbReference>
<name>A0ABU9TW54_9GAMM</name>
<dbReference type="RefSeq" id="WP_342855106.1">
    <property type="nucleotide sequence ID" value="NZ_JBBMRA010000024.1"/>
</dbReference>
<evidence type="ECO:0000313" key="1">
    <source>
        <dbReference type="EMBL" id="MEM5537954.1"/>
    </source>
</evidence>